<dbReference type="PANTHER" id="PTHR37836:SF2">
    <property type="entry name" value="DUF4038 DOMAIN-CONTAINING PROTEIN"/>
    <property type="match status" value="1"/>
</dbReference>
<keyword evidence="1" id="KW-0732">Signal</keyword>
<protein>
    <recommendedName>
        <fullName evidence="2">Apiosidase-like catalytic domain-containing protein</fullName>
    </recommendedName>
</protein>
<reference evidence="4" key="1">
    <citation type="submission" date="2017-12" db="EMBL/GenBank/DDBJ databases">
        <authorList>
            <person name="Diaz M."/>
        </authorList>
    </citation>
    <scope>NUCLEOTIDE SEQUENCE [LARGE SCALE GENOMIC DNA]</scope>
    <source>
        <strain evidence="4">FI11154</strain>
    </source>
</reference>
<evidence type="ECO:0000313" key="4">
    <source>
        <dbReference type="Proteomes" id="UP000246073"/>
    </source>
</evidence>
<evidence type="ECO:0000259" key="2">
    <source>
        <dbReference type="Pfam" id="PF13204"/>
    </source>
</evidence>
<feature type="chain" id="PRO_5015167933" description="Apiosidase-like catalytic domain-containing protein" evidence="1">
    <location>
        <begin position="27"/>
        <end position="445"/>
    </location>
</feature>
<name>A0A2P9HIB0_9HYPH</name>
<evidence type="ECO:0000313" key="3">
    <source>
        <dbReference type="EMBL" id="SPL63822.1"/>
    </source>
</evidence>
<sequence length="445" mass="48643">MSARDAMRGMLAGLLAFVLLNGATQAATEVKLPIHVSESHRYFEDASGKPFLMQGDTAWSLIVQLKRDDVDLYLKDRRKRGFNTLLVNLLEHQFSSNPPANAYGDKPFKDAAFGAINPRYFDHAAWVIERAQTLGFVVLLAPAYLGANGGGQGWYLEIEAAGPQRMRAYGEAVARRFAKYTNIIWVLGGDFDAPDKRLVSSLADGIAAVLPNALQTVHTRRNTNTAEIWSDAKWLSIDTVYDYDDVHSSVLAQTKANRMPVILVETLYENEHGTTAQMIRRNAYGALLAGAVGQFFGNSPIWHFGGPGVFDSDRDWRQELNSPGARSMTVLRKLFAVLPWTELQPDRNGLITDARNLYAASFSGGTGAVIYGEGGSFSVRKAAVKTGDDVVWIDPSSGIGIQAATPQEDGQTLTFRTPSEKNAGGDGDWILLIGKPGRFALNRKG</sequence>
<gene>
    <name evidence="3" type="ORF">OHAE_3754</name>
</gene>
<accession>A0A2P9HIB0</accession>
<feature type="signal peptide" evidence="1">
    <location>
        <begin position="1"/>
        <end position="26"/>
    </location>
</feature>
<dbReference type="Gene3D" id="3.20.20.80">
    <property type="entry name" value="Glycosidases"/>
    <property type="match status" value="1"/>
</dbReference>
<dbReference type="InterPro" id="IPR025277">
    <property type="entry name" value="Apiosidase-like_cat_dom"/>
</dbReference>
<feature type="domain" description="Apiosidase-like catalytic" evidence="2">
    <location>
        <begin position="37"/>
        <end position="341"/>
    </location>
</feature>
<dbReference type="AlphaFoldDB" id="A0A2P9HIB0"/>
<dbReference type="Pfam" id="PF13204">
    <property type="entry name" value="Apiosidase"/>
    <property type="match status" value="1"/>
</dbReference>
<dbReference type="PANTHER" id="PTHR37836">
    <property type="entry name" value="LMO1036 PROTEIN"/>
    <property type="match status" value="1"/>
</dbReference>
<evidence type="ECO:0000256" key="1">
    <source>
        <dbReference type="SAM" id="SignalP"/>
    </source>
</evidence>
<dbReference type="InterPro" id="IPR017853">
    <property type="entry name" value="GH"/>
</dbReference>
<dbReference type="EMBL" id="OOFM01000004">
    <property type="protein sequence ID" value="SPL63822.1"/>
    <property type="molecule type" value="Genomic_DNA"/>
</dbReference>
<dbReference type="RefSeq" id="WP_371830831.1">
    <property type="nucleotide sequence ID" value="NZ_OOFM01000004.1"/>
</dbReference>
<dbReference type="SUPFAM" id="SSF51445">
    <property type="entry name" value="(Trans)glycosidases"/>
    <property type="match status" value="1"/>
</dbReference>
<dbReference type="Proteomes" id="UP000246073">
    <property type="component" value="Unassembled WGS sequence"/>
</dbReference>
<organism evidence="3 4">
    <name type="scientific">Ochrobactrum soli</name>
    <dbReference type="NCBI Taxonomy" id="2448455"/>
    <lineage>
        <taxon>Bacteria</taxon>
        <taxon>Pseudomonadati</taxon>
        <taxon>Pseudomonadota</taxon>
        <taxon>Alphaproteobacteria</taxon>
        <taxon>Hyphomicrobiales</taxon>
        <taxon>Brucellaceae</taxon>
        <taxon>Brucella/Ochrobactrum group</taxon>
        <taxon>Ochrobactrum</taxon>
    </lineage>
</organism>
<proteinExistence type="predicted"/>